<evidence type="ECO:0000313" key="2">
    <source>
        <dbReference type="EMBL" id="PGT01373.1"/>
    </source>
</evidence>
<evidence type="ECO:0000256" key="1">
    <source>
        <dbReference type="SAM" id="Phobius"/>
    </source>
</evidence>
<organism evidence="2 3">
    <name type="scientific">Bacillus cereus</name>
    <dbReference type="NCBI Taxonomy" id="1396"/>
    <lineage>
        <taxon>Bacteria</taxon>
        <taxon>Bacillati</taxon>
        <taxon>Bacillota</taxon>
        <taxon>Bacilli</taxon>
        <taxon>Bacillales</taxon>
        <taxon>Bacillaceae</taxon>
        <taxon>Bacillus</taxon>
        <taxon>Bacillus cereus group</taxon>
    </lineage>
</organism>
<gene>
    <name evidence="2" type="ORF">COD09_14800</name>
</gene>
<name>A0A2C1DLL7_BACCE</name>
<proteinExistence type="predicted"/>
<protein>
    <submittedName>
        <fullName evidence="2">Uncharacterized protein</fullName>
    </submittedName>
</protein>
<feature type="transmembrane region" description="Helical" evidence="1">
    <location>
        <begin position="23"/>
        <end position="53"/>
    </location>
</feature>
<sequence>MQKELISSRFILESIILQNNTGFFIWIYLFFVILVYKVIIWVVGLCLSSIFIVDEDERERFGNKEKRISTVKGQESVEVFRTTFGDEKLFIVNPNTVYYDQAFTVEFK</sequence>
<evidence type="ECO:0000313" key="3">
    <source>
        <dbReference type="Proteomes" id="UP000225872"/>
    </source>
</evidence>
<reference evidence="2 3" key="1">
    <citation type="submission" date="2017-09" db="EMBL/GenBank/DDBJ databases">
        <title>Large-scale bioinformatics analysis of Bacillus genomes uncovers conserved roles of natural products in bacterial physiology.</title>
        <authorList>
            <consortium name="Agbiome Team Llc"/>
            <person name="Bleich R.M."/>
            <person name="Grubbs K.J."/>
            <person name="Santa Maria K.C."/>
            <person name="Allen S.E."/>
            <person name="Farag S."/>
            <person name="Shank E.A."/>
            <person name="Bowers A."/>
        </authorList>
    </citation>
    <scope>NUCLEOTIDE SEQUENCE [LARGE SCALE GENOMIC DNA]</scope>
    <source>
        <strain evidence="2 3">AFS041432</strain>
    </source>
</reference>
<accession>A0A2C1DLL7</accession>
<keyword evidence="1" id="KW-0472">Membrane</keyword>
<comment type="caution">
    <text evidence="2">The sequence shown here is derived from an EMBL/GenBank/DDBJ whole genome shotgun (WGS) entry which is preliminary data.</text>
</comment>
<dbReference type="Proteomes" id="UP000225872">
    <property type="component" value="Unassembled WGS sequence"/>
</dbReference>
<keyword evidence="1" id="KW-0812">Transmembrane</keyword>
<keyword evidence="1" id="KW-1133">Transmembrane helix</keyword>
<dbReference type="EMBL" id="NULO01000046">
    <property type="protein sequence ID" value="PGT01373.1"/>
    <property type="molecule type" value="Genomic_DNA"/>
</dbReference>
<dbReference type="AlphaFoldDB" id="A0A2C1DLL7"/>